<dbReference type="Proteomes" id="UP001214576">
    <property type="component" value="Unassembled WGS sequence"/>
</dbReference>
<feature type="region of interest" description="Disordered" evidence="1">
    <location>
        <begin position="15"/>
        <end position="54"/>
    </location>
</feature>
<proteinExistence type="predicted"/>
<protein>
    <submittedName>
        <fullName evidence="2">Uncharacterized protein</fullName>
    </submittedName>
</protein>
<comment type="caution">
    <text evidence="2">The sequence shown here is derived from an EMBL/GenBank/DDBJ whole genome shotgun (WGS) entry which is preliminary data.</text>
</comment>
<organism evidence="2 3">
    <name type="scientific">Ovis ammon polii</name>
    <dbReference type="NCBI Taxonomy" id="230172"/>
    <lineage>
        <taxon>Eukaryota</taxon>
        <taxon>Metazoa</taxon>
        <taxon>Chordata</taxon>
        <taxon>Craniata</taxon>
        <taxon>Vertebrata</taxon>
        <taxon>Euteleostomi</taxon>
        <taxon>Mammalia</taxon>
        <taxon>Eutheria</taxon>
        <taxon>Laurasiatheria</taxon>
        <taxon>Artiodactyla</taxon>
        <taxon>Ruminantia</taxon>
        <taxon>Pecora</taxon>
        <taxon>Bovidae</taxon>
        <taxon>Caprinae</taxon>
        <taxon>Ovis</taxon>
    </lineage>
</organism>
<feature type="compositionally biased region" description="Low complexity" evidence="1">
    <location>
        <begin position="15"/>
        <end position="25"/>
    </location>
</feature>
<reference evidence="2" key="1">
    <citation type="submission" date="2022-03" db="EMBL/GenBank/DDBJ databases">
        <title>Genomic analyses of argali, domestic sheep and their hybrids provide insights into chromosomal evolution, heterosis and genetic basis of agronomic traits.</title>
        <authorList>
            <person name="Li M."/>
        </authorList>
    </citation>
    <scope>NUCLEOTIDE SEQUENCE</scope>
    <source>
        <strain evidence="2">CAU-MHL-2022a</strain>
        <tissue evidence="2">Skin</tissue>
    </source>
</reference>
<gene>
    <name evidence="2" type="ORF">MG293_010912</name>
</gene>
<keyword evidence="3" id="KW-1185">Reference proteome</keyword>
<dbReference type="EMBL" id="JAKZEL010000012">
    <property type="protein sequence ID" value="KAI4538645.1"/>
    <property type="molecule type" value="Genomic_DNA"/>
</dbReference>
<evidence type="ECO:0000313" key="2">
    <source>
        <dbReference type="EMBL" id="KAI4538645.1"/>
    </source>
</evidence>
<evidence type="ECO:0000313" key="3">
    <source>
        <dbReference type="Proteomes" id="UP001214576"/>
    </source>
</evidence>
<dbReference type="AlphaFoldDB" id="A0AAD4Y5M6"/>
<accession>A0AAD4Y5M6</accession>
<evidence type="ECO:0000256" key="1">
    <source>
        <dbReference type="SAM" id="MobiDB-lite"/>
    </source>
</evidence>
<name>A0AAD4Y5M6_OVIAM</name>
<sequence length="130" mass="14158">MHVLTLSERAHTVADTVAADTAPPVRAKAQTPEFSPSAERRSCDPAQPGDCGGRRSLCSSKQISSIIFKIPGEFVEELEESHKFGAADVTVENCLEMSLEGKTSLKLVVHSKSFMVDEFEKRGESCENIC</sequence>